<sequence>LHVHLINYTRLHFHIFQGFQKIYKQFFPQGDPSDFASFVFKVFDENKDGAIEFHEFIRALSITSRGRAFKLYDLDNDGFITRNEMLSIVGSIYKMVGSTVKLPEEENTPEKRVDRIFKMMDKVQFQKKSSNNFI</sequence>
<feature type="domain" description="EF-hand" evidence="7">
    <location>
        <begin position="67"/>
        <end position="95"/>
    </location>
</feature>
<dbReference type="InterPro" id="IPR028846">
    <property type="entry name" value="Recoverin"/>
</dbReference>
<evidence type="ECO:0000256" key="4">
    <source>
        <dbReference type="ARBA" id="ARBA00022737"/>
    </source>
</evidence>
<accession>A0A0M3J027</accession>
<organism evidence="8">
    <name type="scientific">Anisakis simplex</name>
    <name type="common">Herring worm</name>
    <dbReference type="NCBI Taxonomy" id="6269"/>
    <lineage>
        <taxon>Eukaryota</taxon>
        <taxon>Metazoa</taxon>
        <taxon>Ecdysozoa</taxon>
        <taxon>Nematoda</taxon>
        <taxon>Chromadorea</taxon>
        <taxon>Rhabditida</taxon>
        <taxon>Spirurina</taxon>
        <taxon>Ascaridomorpha</taxon>
        <taxon>Ascaridoidea</taxon>
        <taxon>Anisakidae</taxon>
        <taxon>Anisakis</taxon>
        <taxon>Anisakis simplex complex</taxon>
    </lineage>
</organism>
<keyword evidence="6" id="KW-0449">Lipoprotein</keyword>
<keyword evidence="5" id="KW-0106">Calcium</keyword>
<evidence type="ECO:0000256" key="1">
    <source>
        <dbReference type="ARBA" id="ARBA00006049"/>
    </source>
</evidence>
<keyword evidence="4" id="KW-0677">Repeat</keyword>
<dbReference type="PRINTS" id="PR00450">
    <property type="entry name" value="RECOVERIN"/>
</dbReference>
<reference evidence="8" key="1">
    <citation type="submission" date="2017-02" db="UniProtKB">
        <authorList>
            <consortium name="WormBaseParasite"/>
        </authorList>
    </citation>
    <scope>IDENTIFICATION</scope>
</reference>
<dbReference type="CDD" id="cd00051">
    <property type="entry name" value="EFh"/>
    <property type="match status" value="2"/>
</dbReference>
<name>A0A0M3J027_ANISI</name>
<dbReference type="InterPro" id="IPR002048">
    <property type="entry name" value="EF_hand_dom"/>
</dbReference>
<evidence type="ECO:0000256" key="6">
    <source>
        <dbReference type="ARBA" id="ARBA00023288"/>
    </source>
</evidence>
<feature type="domain" description="EF-hand" evidence="7">
    <location>
        <begin position="31"/>
        <end position="66"/>
    </location>
</feature>
<dbReference type="AlphaFoldDB" id="A0A0M3J027"/>
<dbReference type="PANTHER" id="PTHR23055">
    <property type="entry name" value="CALCIUM BINDING PROTEINS"/>
    <property type="match status" value="1"/>
</dbReference>
<protein>
    <submittedName>
        <fullName evidence="8">Neuronal calcium sensor 1 (inferred by orthology to a C. elegans protein)</fullName>
    </submittedName>
</protein>
<dbReference type="Pfam" id="PF13499">
    <property type="entry name" value="EF-hand_7"/>
    <property type="match status" value="1"/>
</dbReference>
<evidence type="ECO:0000259" key="7">
    <source>
        <dbReference type="PROSITE" id="PS50222"/>
    </source>
</evidence>
<keyword evidence="2" id="KW-0519">Myristate</keyword>
<evidence type="ECO:0000256" key="3">
    <source>
        <dbReference type="ARBA" id="ARBA00022723"/>
    </source>
</evidence>
<dbReference type="PROSITE" id="PS00018">
    <property type="entry name" value="EF_HAND_1"/>
    <property type="match status" value="2"/>
</dbReference>
<dbReference type="SMART" id="SM00054">
    <property type="entry name" value="EFh"/>
    <property type="match status" value="2"/>
</dbReference>
<proteinExistence type="inferred from homology"/>
<dbReference type="PANTHER" id="PTHR23055:SF198">
    <property type="entry name" value="NEURONAL CALCIUM SENSOR 1"/>
    <property type="match status" value="1"/>
</dbReference>
<dbReference type="InterPro" id="IPR018247">
    <property type="entry name" value="EF_Hand_1_Ca_BS"/>
</dbReference>
<dbReference type="InterPro" id="IPR011992">
    <property type="entry name" value="EF-hand-dom_pair"/>
</dbReference>
<keyword evidence="3" id="KW-0479">Metal-binding</keyword>
<dbReference type="GO" id="GO:0005509">
    <property type="term" value="F:calcium ion binding"/>
    <property type="evidence" value="ECO:0007669"/>
    <property type="project" value="InterPro"/>
</dbReference>
<comment type="similarity">
    <text evidence="1">Belongs to the recoverin family.</text>
</comment>
<evidence type="ECO:0000256" key="5">
    <source>
        <dbReference type="ARBA" id="ARBA00022837"/>
    </source>
</evidence>
<evidence type="ECO:0000256" key="2">
    <source>
        <dbReference type="ARBA" id="ARBA00022707"/>
    </source>
</evidence>
<dbReference type="Gene3D" id="1.10.238.10">
    <property type="entry name" value="EF-hand"/>
    <property type="match status" value="2"/>
</dbReference>
<evidence type="ECO:0000313" key="8">
    <source>
        <dbReference type="WBParaSite" id="ASIM_0000086201-mRNA-1"/>
    </source>
</evidence>
<dbReference type="WBParaSite" id="ASIM_0000086201-mRNA-1">
    <property type="protein sequence ID" value="ASIM_0000086201-mRNA-1"/>
    <property type="gene ID" value="ASIM_0000086201"/>
</dbReference>
<dbReference type="SUPFAM" id="SSF47473">
    <property type="entry name" value="EF-hand"/>
    <property type="match status" value="1"/>
</dbReference>
<dbReference type="PROSITE" id="PS50222">
    <property type="entry name" value="EF_HAND_2"/>
    <property type="match status" value="2"/>
</dbReference>
<dbReference type="Pfam" id="PF00036">
    <property type="entry name" value="EF-hand_1"/>
    <property type="match status" value="1"/>
</dbReference>
<dbReference type="GO" id="GO:0008048">
    <property type="term" value="F:calcium sensitive guanylate cyclase activator activity"/>
    <property type="evidence" value="ECO:0007669"/>
    <property type="project" value="TreeGrafter"/>
</dbReference>